<dbReference type="Pfam" id="PF01205">
    <property type="entry name" value="Impact_N"/>
    <property type="match status" value="1"/>
</dbReference>
<dbReference type="STRING" id="1218108.GCA_000382425_00961"/>
<evidence type="ECO:0000313" key="5">
    <source>
        <dbReference type="Proteomes" id="UP000321245"/>
    </source>
</evidence>
<feature type="domain" description="UPF0029" evidence="3">
    <location>
        <begin position="143"/>
        <end position="187"/>
    </location>
</feature>
<evidence type="ECO:0000313" key="4">
    <source>
        <dbReference type="EMBL" id="GEM51775.1"/>
    </source>
</evidence>
<dbReference type="InterPro" id="IPR036956">
    <property type="entry name" value="Impact_N_sf"/>
</dbReference>
<feature type="domain" description="Impact N-terminal" evidence="2">
    <location>
        <begin position="21"/>
        <end position="124"/>
    </location>
</feature>
<dbReference type="InterPro" id="IPR001498">
    <property type="entry name" value="Impact_N"/>
</dbReference>
<dbReference type="Gene3D" id="3.30.230.30">
    <property type="entry name" value="Impact, N-terminal domain"/>
    <property type="match status" value="1"/>
</dbReference>
<evidence type="ECO:0000259" key="3">
    <source>
        <dbReference type="Pfam" id="PF09186"/>
    </source>
</evidence>
<dbReference type="OrthoDB" id="9813771at2"/>
<dbReference type="EMBL" id="BJXC01000009">
    <property type="protein sequence ID" value="GEM51775.1"/>
    <property type="molecule type" value="Genomic_DNA"/>
</dbReference>
<proteinExistence type="inferred from homology"/>
<dbReference type="Pfam" id="PF09186">
    <property type="entry name" value="DUF1949"/>
    <property type="match status" value="1"/>
</dbReference>
<dbReference type="GO" id="GO:0006446">
    <property type="term" value="P:regulation of translational initiation"/>
    <property type="evidence" value="ECO:0007669"/>
    <property type="project" value="TreeGrafter"/>
</dbReference>
<dbReference type="GeneID" id="84649193"/>
<protein>
    <recommendedName>
        <fullName evidence="6">Impact N-terminal domain-containing protein</fullName>
    </recommendedName>
</protein>
<dbReference type="InterPro" id="IPR035647">
    <property type="entry name" value="EFG_III/V"/>
</dbReference>
<evidence type="ECO:0000259" key="2">
    <source>
        <dbReference type="Pfam" id="PF01205"/>
    </source>
</evidence>
<dbReference type="RefSeq" id="WP_019974471.1">
    <property type="nucleotide sequence ID" value="NZ_BJXC01000009.1"/>
</dbReference>
<name>A0A511NG36_9FLAO</name>
<comment type="similarity">
    <text evidence="1">Belongs to the IMPACT family.</text>
</comment>
<dbReference type="SUPFAM" id="SSF54980">
    <property type="entry name" value="EF-G C-terminal domain-like"/>
    <property type="match status" value="1"/>
</dbReference>
<evidence type="ECO:0008006" key="6">
    <source>
        <dbReference type="Google" id="ProtNLM"/>
    </source>
</evidence>
<dbReference type="SUPFAM" id="SSF54211">
    <property type="entry name" value="Ribosomal protein S5 domain 2-like"/>
    <property type="match status" value="1"/>
</dbReference>
<dbReference type="AlphaFoldDB" id="A0A511NG36"/>
<reference evidence="4 5" key="1">
    <citation type="submission" date="2019-07" db="EMBL/GenBank/DDBJ databases">
        <title>Whole genome shotgun sequence of Empedobacter brevis NBRC 14943.</title>
        <authorList>
            <person name="Hosoyama A."/>
            <person name="Uohara A."/>
            <person name="Ohji S."/>
            <person name="Ichikawa N."/>
        </authorList>
    </citation>
    <scope>NUCLEOTIDE SEQUENCE [LARGE SCALE GENOMIC DNA]</scope>
    <source>
        <strain evidence="4 5">NBRC 14943</strain>
    </source>
</reference>
<dbReference type="GO" id="GO:0005737">
    <property type="term" value="C:cytoplasm"/>
    <property type="evidence" value="ECO:0007669"/>
    <property type="project" value="TreeGrafter"/>
</dbReference>
<dbReference type="InterPro" id="IPR023582">
    <property type="entry name" value="Impact"/>
</dbReference>
<dbReference type="PANTHER" id="PTHR16301">
    <property type="entry name" value="IMPACT-RELATED"/>
    <property type="match status" value="1"/>
</dbReference>
<gene>
    <name evidence="4" type="ORF">EB1_15650</name>
</gene>
<sequence>MTDNYRTIEKPVEDVIFKELGSKFINFAYPIETEEDIKIYLEQLREIYPDANHHCYAYALGIDGKNHRANDDGEPSGSAGLPIYNQILSSEITNILIVSVRYFGGTKLGIPGLVKAYKYGAQLVLEEAKIIEKFVSKRVRMIFNYDQQGIVERNVDRMNGEIKDKHFTDKCMFTISVRESKLEEFIHMFDEYYQMEIKIMDKC</sequence>
<dbReference type="Proteomes" id="UP000321245">
    <property type="component" value="Unassembled WGS sequence"/>
</dbReference>
<dbReference type="InterPro" id="IPR015269">
    <property type="entry name" value="UPF0029_Impact_C"/>
</dbReference>
<dbReference type="PANTHER" id="PTHR16301:SF20">
    <property type="entry name" value="IMPACT FAMILY MEMBER YIGZ"/>
    <property type="match status" value="1"/>
</dbReference>
<keyword evidence="5" id="KW-1185">Reference proteome</keyword>
<comment type="caution">
    <text evidence="4">The sequence shown here is derived from an EMBL/GenBank/DDBJ whole genome shotgun (WGS) entry which is preliminary data.</text>
</comment>
<accession>A0A511NG36</accession>
<dbReference type="InterPro" id="IPR020568">
    <property type="entry name" value="Ribosomal_Su5_D2-typ_SF"/>
</dbReference>
<evidence type="ECO:0000256" key="1">
    <source>
        <dbReference type="ARBA" id="ARBA00007665"/>
    </source>
</evidence>
<organism evidence="4 5">
    <name type="scientific">Empedobacter brevis NBRC 14943 = ATCC 43319</name>
    <dbReference type="NCBI Taxonomy" id="1218108"/>
    <lineage>
        <taxon>Bacteria</taxon>
        <taxon>Pseudomonadati</taxon>
        <taxon>Bacteroidota</taxon>
        <taxon>Flavobacteriia</taxon>
        <taxon>Flavobacteriales</taxon>
        <taxon>Weeksellaceae</taxon>
        <taxon>Empedobacter</taxon>
    </lineage>
</organism>